<dbReference type="PROSITE" id="PS50240">
    <property type="entry name" value="TRYPSIN_DOM"/>
    <property type="match status" value="1"/>
</dbReference>
<evidence type="ECO:0000256" key="1">
    <source>
        <dbReference type="ARBA" id="ARBA00022670"/>
    </source>
</evidence>
<dbReference type="SMART" id="SM00020">
    <property type="entry name" value="Tryp_SPc"/>
    <property type="match status" value="1"/>
</dbReference>
<evidence type="ECO:0000256" key="6">
    <source>
        <dbReference type="ARBA" id="ARBA00024195"/>
    </source>
</evidence>
<name>A0ABN8JCW4_9NEOP</name>
<gene>
    <name evidence="10" type="ORF">IPOD504_LOCUS17414</name>
</gene>
<keyword evidence="3 7" id="KW-0378">Hydrolase</keyword>
<feature type="signal peptide" evidence="7">
    <location>
        <begin position="1"/>
        <end position="19"/>
    </location>
</feature>
<dbReference type="InterPro" id="IPR051487">
    <property type="entry name" value="Ser/Thr_Proteases_Immune/Dev"/>
</dbReference>
<evidence type="ECO:0000313" key="10">
    <source>
        <dbReference type="EMBL" id="CAH2076783.1"/>
    </source>
</evidence>
<evidence type="ECO:0000259" key="8">
    <source>
        <dbReference type="PROSITE" id="PS50240"/>
    </source>
</evidence>
<dbReference type="InterPro" id="IPR001254">
    <property type="entry name" value="Trypsin_dom"/>
</dbReference>
<feature type="domain" description="Clip" evidence="9">
    <location>
        <begin position="21"/>
        <end position="74"/>
    </location>
</feature>
<keyword evidence="1 7" id="KW-0645">Protease</keyword>
<comment type="domain">
    <text evidence="7">The clip domain consists of 35-55 residues which are 'knitted' together usually by 3 conserved disulfide bonds forming a clip-like compact structure.</text>
</comment>
<feature type="non-terminal residue" evidence="10">
    <location>
        <position position="1"/>
    </location>
</feature>
<dbReference type="Proteomes" id="UP000837857">
    <property type="component" value="Chromosome 9"/>
</dbReference>
<dbReference type="Pfam" id="PF00089">
    <property type="entry name" value="Trypsin"/>
    <property type="match status" value="1"/>
</dbReference>
<evidence type="ECO:0000256" key="4">
    <source>
        <dbReference type="ARBA" id="ARBA00022825"/>
    </source>
</evidence>
<organism evidence="10 11">
    <name type="scientific">Iphiclides podalirius</name>
    <name type="common">scarce swallowtail</name>
    <dbReference type="NCBI Taxonomy" id="110791"/>
    <lineage>
        <taxon>Eukaryota</taxon>
        <taxon>Metazoa</taxon>
        <taxon>Ecdysozoa</taxon>
        <taxon>Arthropoda</taxon>
        <taxon>Hexapoda</taxon>
        <taxon>Insecta</taxon>
        <taxon>Pterygota</taxon>
        <taxon>Neoptera</taxon>
        <taxon>Endopterygota</taxon>
        <taxon>Lepidoptera</taxon>
        <taxon>Glossata</taxon>
        <taxon>Ditrysia</taxon>
        <taxon>Papilionoidea</taxon>
        <taxon>Papilionidae</taxon>
        <taxon>Papilioninae</taxon>
        <taxon>Iphiclides</taxon>
    </lineage>
</organism>
<reference evidence="10" key="1">
    <citation type="submission" date="2022-03" db="EMBL/GenBank/DDBJ databases">
        <authorList>
            <person name="Martin H S."/>
        </authorList>
    </citation>
    <scope>NUCLEOTIDE SEQUENCE</scope>
</reference>
<keyword evidence="7" id="KW-0964">Secreted</keyword>
<protein>
    <recommendedName>
        <fullName evidence="7">CLIP domain-containing serine protease</fullName>
        <ecNumber evidence="7">3.4.21.-</ecNumber>
    </recommendedName>
</protein>
<feature type="domain" description="Peptidase S1" evidence="8">
    <location>
        <begin position="126"/>
        <end position="416"/>
    </location>
</feature>
<dbReference type="Pfam" id="PF12032">
    <property type="entry name" value="CLIP"/>
    <property type="match status" value="1"/>
</dbReference>
<dbReference type="Gene3D" id="3.30.1640.30">
    <property type="match status" value="1"/>
</dbReference>
<evidence type="ECO:0000313" key="11">
    <source>
        <dbReference type="Proteomes" id="UP000837857"/>
    </source>
</evidence>
<accession>A0ABN8JCW4</accession>
<comment type="similarity">
    <text evidence="6 7">Belongs to the peptidase S1 family. CLIP subfamily.</text>
</comment>
<dbReference type="InterPro" id="IPR018114">
    <property type="entry name" value="TRYPSIN_HIS"/>
</dbReference>
<dbReference type="InterPro" id="IPR022700">
    <property type="entry name" value="CLIP"/>
</dbReference>
<dbReference type="EMBL" id="OW152821">
    <property type="protein sequence ID" value="CAH2076783.1"/>
    <property type="molecule type" value="Genomic_DNA"/>
</dbReference>
<evidence type="ECO:0000256" key="5">
    <source>
        <dbReference type="ARBA" id="ARBA00023157"/>
    </source>
</evidence>
<dbReference type="SMART" id="SM00680">
    <property type="entry name" value="CLIP"/>
    <property type="match status" value="1"/>
</dbReference>
<evidence type="ECO:0000256" key="2">
    <source>
        <dbReference type="ARBA" id="ARBA00022729"/>
    </source>
</evidence>
<dbReference type="InterPro" id="IPR001314">
    <property type="entry name" value="Peptidase_S1A"/>
</dbReference>
<sequence length="517" mass="56947">MKCQIVLFTLSLLWNCAVSETCVTPLGASSTCKSLYDCKTLLSAFEQRPLRNDVVSFLRQSQCGFEGYVPRVCCGPLPSQKPTTTAAPQTTKPTLIFGGAVDPVSSEDSLPAPSGQCGKDSNGDRIYGGQFTDLGEFPWMALLGYLTKENKMSYQCGGVLINKRYVLTAAHCTVGEIENAVGKLQSARLGEYDIQTDVDCIDGECADPHQEIAVMAAYPHPGFVDGKVNREDDIALVRLAQRVKYTDFVQPICLVDTSLRLDAGTDVFVAGWGKTLLGTRSPVKLKLGMPIFNKSDCLKKYNKVGAMLTDKQICAGGAFAEDACRGCVWKPYYNFRNFCGQQCVTTITKHKIVYEAEFSEDFKSCKGFENKNIKCDSFKLGVVGGNEEEYSNLGVNGELEMLRSVENGYSINLEVWKLLDIGKEFSFASVGDICKSIKNEDAPWYPLIQSMNVSDCPIPAKTYSISDLLISLEFAKDLLCLEFCGEYEVLFSVLDEKEEQLSCYVLGISITEVETDD</sequence>
<dbReference type="InterPro" id="IPR038565">
    <property type="entry name" value="CLIP_sf"/>
</dbReference>
<dbReference type="EC" id="3.4.21.-" evidence="7"/>
<dbReference type="Gene3D" id="2.40.10.10">
    <property type="entry name" value="Trypsin-like serine proteases"/>
    <property type="match status" value="2"/>
</dbReference>
<dbReference type="Gene3D" id="2.70.220.10">
    <property type="entry name" value="Ganglioside GM2 activator"/>
    <property type="match status" value="1"/>
</dbReference>
<dbReference type="PROSITE" id="PS51888">
    <property type="entry name" value="CLIP"/>
    <property type="match status" value="1"/>
</dbReference>
<evidence type="ECO:0000256" key="3">
    <source>
        <dbReference type="ARBA" id="ARBA00022801"/>
    </source>
</evidence>
<dbReference type="InterPro" id="IPR009003">
    <property type="entry name" value="Peptidase_S1_PA"/>
</dbReference>
<dbReference type="CDD" id="cd00190">
    <property type="entry name" value="Tryp_SPc"/>
    <property type="match status" value="1"/>
</dbReference>
<evidence type="ECO:0000256" key="7">
    <source>
        <dbReference type="RuleBase" id="RU366078"/>
    </source>
</evidence>
<keyword evidence="2 7" id="KW-0732">Signal</keyword>
<comment type="subcellular location">
    <subcellularLocation>
        <location evidence="7">Secreted</location>
    </subcellularLocation>
</comment>
<keyword evidence="5" id="KW-1015">Disulfide bond</keyword>
<dbReference type="PRINTS" id="PR00722">
    <property type="entry name" value="CHYMOTRYPSIN"/>
</dbReference>
<keyword evidence="4 7" id="KW-0720">Serine protease</keyword>
<dbReference type="PROSITE" id="PS00134">
    <property type="entry name" value="TRYPSIN_HIS"/>
    <property type="match status" value="1"/>
</dbReference>
<dbReference type="SUPFAM" id="SSF50494">
    <property type="entry name" value="Trypsin-like serine proteases"/>
    <property type="match status" value="1"/>
</dbReference>
<proteinExistence type="inferred from homology"/>
<keyword evidence="11" id="KW-1185">Reference proteome</keyword>
<dbReference type="InterPro" id="IPR036846">
    <property type="entry name" value="GM2-AP_sf"/>
</dbReference>
<dbReference type="PANTHER" id="PTHR24256">
    <property type="entry name" value="TRYPTASE-RELATED"/>
    <property type="match status" value="1"/>
</dbReference>
<feature type="chain" id="PRO_5044959929" description="CLIP domain-containing serine protease" evidence="7">
    <location>
        <begin position="20"/>
        <end position="517"/>
    </location>
</feature>
<evidence type="ECO:0000259" key="9">
    <source>
        <dbReference type="PROSITE" id="PS51888"/>
    </source>
</evidence>
<dbReference type="InterPro" id="IPR043504">
    <property type="entry name" value="Peptidase_S1_PA_chymotrypsin"/>
</dbReference>